<feature type="compositionally biased region" description="Basic and acidic residues" evidence="5">
    <location>
        <begin position="492"/>
        <end position="505"/>
    </location>
</feature>
<name>A0A8K0VZH5_9PLEO</name>
<dbReference type="PRINTS" id="PR00344">
    <property type="entry name" value="BCTRLSENSOR"/>
</dbReference>
<organism evidence="8 9">
    <name type="scientific">Paraphoma chrysanthemicola</name>
    <dbReference type="NCBI Taxonomy" id="798071"/>
    <lineage>
        <taxon>Eukaryota</taxon>
        <taxon>Fungi</taxon>
        <taxon>Dikarya</taxon>
        <taxon>Ascomycota</taxon>
        <taxon>Pezizomycotina</taxon>
        <taxon>Dothideomycetes</taxon>
        <taxon>Pleosporomycetidae</taxon>
        <taxon>Pleosporales</taxon>
        <taxon>Pleosporineae</taxon>
        <taxon>Phaeosphaeriaceae</taxon>
        <taxon>Paraphoma</taxon>
    </lineage>
</organism>
<feature type="compositionally biased region" description="Polar residues" evidence="5">
    <location>
        <begin position="1113"/>
        <end position="1124"/>
    </location>
</feature>
<dbReference type="SUPFAM" id="SSF55781">
    <property type="entry name" value="GAF domain-like"/>
    <property type="match status" value="1"/>
</dbReference>
<dbReference type="Gene3D" id="3.40.50.2300">
    <property type="match status" value="1"/>
</dbReference>
<dbReference type="Pfam" id="PF02518">
    <property type="entry name" value="HATPase_c"/>
    <property type="match status" value="1"/>
</dbReference>
<evidence type="ECO:0000256" key="1">
    <source>
        <dbReference type="ARBA" id="ARBA00022553"/>
    </source>
</evidence>
<reference evidence="8" key="1">
    <citation type="journal article" date="2021" name="Nat. Commun.">
        <title>Genetic determinants of endophytism in the Arabidopsis root mycobiome.</title>
        <authorList>
            <person name="Mesny F."/>
            <person name="Miyauchi S."/>
            <person name="Thiergart T."/>
            <person name="Pickel B."/>
            <person name="Atanasova L."/>
            <person name="Karlsson M."/>
            <person name="Huettel B."/>
            <person name="Barry K.W."/>
            <person name="Haridas S."/>
            <person name="Chen C."/>
            <person name="Bauer D."/>
            <person name="Andreopoulos W."/>
            <person name="Pangilinan J."/>
            <person name="LaButti K."/>
            <person name="Riley R."/>
            <person name="Lipzen A."/>
            <person name="Clum A."/>
            <person name="Drula E."/>
            <person name="Henrissat B."/>
            <person name="Kohler A."/>
            <person name="Grigoriev I.V."/>
            <person name="Martin F.M."/>
            <person name="Hacquard S."/>
        </authorList>
    </citation>
    <scope>NUCLEOTIDE SEQUENCE</scope>
    <source>
        <strain evidence="8">MPI-SDFR-AT-0120</strain>
    </source>
</reference>
<keyword evidence="9" id="KW-1185">Reference proteome</keyword>
<feature type="region of interest" description="Disordered" evidence="5">
    <location>
        <begin position="1037"/>
        <end position="1132"/>
    </location>
</feature>
<evidence type="ECO:0000256" key="3">
    <source>
        <dbReference type="ARBA" id="ARBA00022777"/>
    </source>
</evidence>
<accession>A0A8K0VZH5</accession>
<evidence type="ECO:0000313" key="8">
    <source>
        <dbReference type="EMBL" id="KAH7088360.1"/>
    </source>
</evidence>
<dbReference type="FunFam" id="1.10.287.130:FF:000023">
    <property type="entry name" value="Sensor histidine kinase/response regulator, putative"/>
    <property type="match status" value="1"/>
</dbReference>
<feature type="region of interest" description="Disordered" evidence="5">
    <location>
        <begin position="252"/>
        <end position="285"/>
    </location>
</feature>
<feature type="region of interest" description="Disordered" evidence="5">
    <location>
        <begin position="483"/>
        <end position="515"/>
    </location>
</feature>
<dbReference type="SMART" id="SM00388">
    <property type="entry name" value="HisKA"/>
    <property type="match status" value="1"/>
</dbReference>
<keyword evidence="3" id="KW-0418">Kinase</keyword>
<dbReference type="InterPro" id="IPR004358">
    <property type="entry name" value="Sig_transdc_His_kin-like_C"/>
</dbReference>
<gene>
    <name evidence="8" type="ORF">FB567DRAFT_337483</name>
</gene>
<dbReference type="SMART" id="SM00387">
    <property type="entry name" value="HATPase_c"/>
    <property type="match status" value="1"/>
</dbReference>
<feature type="compositionally biased region" description="Basic and acidic residues" evidence="5">
    <location>
        <begin position="383"/>
        <end position="392"/>
    </location>
</feature>
<sequence>MSRRPSRVKPLSEKKREREVLQYVAAYRDLPRLDSLASGPESSHLPADYHARPSTDSTLAALCQLAAIRMNAQRALVSLIDDKCQHVLAEATPRGLLRRGAPPGTGSNALWLGSVSLPRGWGVCEQVLASDTKNHAAGEDTVVAINRDLLHSDQHARRTYVRDGPRVRFYAGAALVSSRGAILGTLCVFDDEPRPAGISEKDIMYLEDLAATVVDYLGNYIVSDRFKRGEKLTRGLISFAEGASALLPLDTSDQITSEPNSPTTTSSNSFGSNADPTSTHDAPTEKPTQLQVLGTAYTVSQVSQAGSQGSGRSQKKQQFSTGSDTLRAGSTRETSLRALQDTILPMNSRSMFARAAHVMLASSELDGVMILDASVAATGHRQHPADSERERLSGSLSDSGGRQSKSESSEDSSSQSGNAKNNANSSSSKRCGVLGCAPSRPVVNVDGTPGFGSLAETNLARLLREYPHGKVFNYTLEGVSMSSTDDSSSARGSHEEFSARVDDSRPVANKRLGRSSRSSKALSDLLPKARSVAFVPFWDYERSRWFAGCLCWTNNPDRLLSASVDLAYFNIFSHSIMRELSRLDAVSLNQQKTSFVASISHELRSPLHGILGTLEFIKDTPLDSFQTSMLNSLNSCGQTLLDTINHVMDHSKMSEGTKNVSTRRLKNTRTVRLSSKPLKTRKTSRDPAFDLCLATEEVVEAVFAGSSFLPIMSSKNAPLSPTGSATTTFTDTNGSDITTKRKTCFIILDVSHENDWIYCFPVGSWKRTVMNLFGNAIKYTQTGHITISLHGTDVARATGSATTITLTVTDTGSGMSPAFLANKAFQPFSQENSHSSGVGLGLSIVRQIIETNGGKIEVSSDQTHGTKFTVKLSLIRPEATQIALPQRNEYLSLLPSLKGRQVCILRRVEADQDIADEPQNAEGLAKFTRALTTTLTNHLKMNVIQTAKWQGNNYDIIICPEPSFDFLASIRDQRARDGASRASVTIFVALDALEAATLRSDARVQNKESVVEIVTQPLGPYKLAYVLNRCLDRFKDPDENVQRHSSPKETSTVNPRQSSTSQSPPVDESTTVPPPLSLSPMPTFSPPPVEMPPLLNQPYWHQTDKPDAGSSPIPESSYDSTPAAGSSAVEERTIPIRPSITIPGKSVCATPKILITDDNVINRRLLVTFMKKSKLKYAEAENGLEALRAYQSAQAQFGVILMDMSMPVMDGMSATRAIRQYEQEYNIPRCCIVALTGLASASAKLEAWNAGIDHFMTKPVNFAALKKFLDKEQTKRDEGREGAADSGEASKPASPPES</sequence>
<dbReference type="Gene3D" id="3.30.565.10">
    <property type="entry name" value="Histidine kinase-like ATPase, C-terminal domain"/>
    <property type="match status" value="1"/>
</dbReference>
<comment type="caution">
    <text evidence="8">The sequence shown here is derived from an EMBL/GenBank/DDBJ whole genome shotgun (WGS) entry which is preliminary data.</text>
</comment>
<keyword evidence="2" id="KW-0808">Transferase</keyword>
<dbReference type="Pfam" id="PF01590">
    <property type="entry name" value="GAF"/>
    <property type="match status" value="1"/>
</dbReference>
<dbReference type="CDD" id="cd00082">
    <property type="entry name" value="HisKA"/>
    <property type="match status" value="1"/>
</dbReference>
<evidence type="ECO:0000259" key="7">
    <source>
        <dbReference type="PROSITE" id="PS50110"/>
    </source>
</evidence>
<feature type="compositionally biased region" description="Polar residues" evidence="5">
    <location>
        <begin position="270"/>
        <end position="285"/>
    </location>
</feature>
<feature type="region of interest" description="Disordered" evidence="5">
    <location>
        <begin position="303"/>
        <end position="334"/>
    </location>
</feature>
<dbReference type="Pfam" id="PF00512">
    <property type="entry name" value="HisKA"/>
    <property type="match status" value="1"/>
</dbReference>
<dbReference type="GO" id="GO:0000155">
    <property type="term" value="F:phosphorelay sensor kinase activity"/>
    <property type="evidence" value="ECO:0007669"/>
    <property type="project" value="InterPro"/>
</dbReference>
<feature type="compositionally biased region" description="Pro residues" evidence="5">
    <location>
        <begin position="1072"/>
        <end position="1091"/>
    </location>
</feature>
<feature type="compositionally biased region" description="Polar residues" evidence="5">
    <location>
        <begin position="1048"/>
        <end position="1064"/>
    </location>
</feature>
<dbReference type="PROSITE" id="PS50109">
    <property type="entry name" value="HIS_KIN"/>
    <property type="match status" value="1"/>
</dbReference>
<dbReference type="Gene3D" id="1.10.287.130">
    <property type="match status" value="1"/>
</dbReference>
<evidence type="ECO:0000256" key="4">
    <source>
        <dbReference type="PROSITE-ProRule" id="PRU00169"/>
    </source>
</evidence>
<dbReference type="InterPro" id="IPR001789">
    <property type="entry name" value="Sig_transdc_resp-reg_receiver"/>
</dbReference>
<dbReference type="InterPro" id="IPR011006">
    <property type="entry name" value="CheY-like_superfamily"/>
</dbReference>
<dbReference type="Gene3D" id="3.30.450.40">
    <property type="match status" value="1"/>
</dbReference>
<dbReference type="SUPFAM" id="SSF55874">
    <property type="entry name" value="ATPase domain of HSP90 chaperone/DNA topoisomerase II/histidine kinase"/>
    <property type="match status" value="1"/>
</dbReference>
<dbReference type="InterPro" id="IPR003018">
    <property type="entry name" value="GAF"/>
</dbReference>
<dbReference type="PANTHER" id="PTHR43719">
    <property type="entry name" value="TWO-COMPONENT HISTIDINE KINASE"/>
    <property type="match status" value="1"/>
</dbReference>
<evidence type="ECO:0000259" key="6">
    <source>
        <dbReference type="PROSITE" id="PS50109"/>
    </source>
</evidence>
<dbReference type="InterPro" id="IPR003594">
    <property type="entry name" value="HATPase_dom"/>
</dbReference>
<dbReference type="PROSITE" id="PS50110">
    <property type="entry name" value="RESPONSE_REGULATORY"/>
    <property type="match status" value="1"/>
</dbReference>
<dbReference type="SUPFAM" id="SSF52172">
    <property type="entry name" value="CheY-like"/>
    <property type="match status" value="1"/>
</dbReference>
<dbReference type="PANTHER" id="PTHR43719:SF11">
    <property type="entry name" value="HISTIDINE KINASE_RESPONSE REGULATOR, PUTATIVE-RELATED"/>
    <property type="match status" value="1"/>
</dbReference>
<evidence type="ECO:0000256" key="2">
    <source>
        <dbReference type="ARBA" id="ARBA00022679"/>
    </source>
</evidence>
<feature type="compositionally biased region" description="Low complexity" evidence="5">
    <location>
        <begin position="256"/>
        <end position="269"/>
    </location>
</feature>
<dbReference type="Pfam" id="PF00072">
    <property type="entry name" value="Response_reg"/>
    <property type="match status" value="1"/>
</dbReference>
<dbReference type="SUPFAM" id="SSF47384">
    <property type="entry name" value="Homodimeric domain of signal transducing histidine kinase"/>
    <property type="match status" value="1"/>
</dbReference>
<dbReference type="InterPro" id="IPR050956">
    <property type="entry name" value="2C_system_His_kinase"/>
</dbReference>
<dbReference type="InterPro" id="IPR036890">
    <property type="entry name" value="HATPase_C_sf"/>
</dbReference>
<feature type="compositionally biased region" description="Low complexity" evidence="5">
    <location>
        <begin position="411"/>
        <end position="429"/>
    </location>
</feature>
<dbReference type="InterPro" id="IPR036097">
    <property type="entry name" value="HisK_dim/P_sf"/>
</dbReference>
<proteinExistence type="predicted"/>
<feature type="compositionally biased region" description="Basic and acidic residues" evidence="5">
    <location>
        <begin position="1273"/>
        <end position="1283"/>
    </location>
</feature>
<dbReference type="InterPro" id="IPR029016">
    <property type="entry name" value="GAF-like_dom_sf"/>
</dbReference>
<feature type="region of interest" description="Disordered" evidence="5">
    <location>
        <begin position="1273"/>
        <end position="1298"/>
    </location>
</feature>
<dbReference type="InterPro" id="IPR003661">
    <property type="entry name" value="HisK_dim/P_dom"/>
</dbReference>
<feature type="domain" description="Response regulatory" evidence="7">
    <location>
        <begin position="1152"/>
        <end position="1273"/>
    </location>
</feature>
<feature type="compositionally biased region" description="Low complexity" evidence="5">
    <location>
        <begin position="303"/>
        <end position="320"/>
    </location>
</feature>
<dbReference type="CDD" id="cd17546">
    <property type="entry name" value="REC_hyHK_CKI1_RcsC-like"/>
    <property type="match status" value="1"/>
</dbReference>
<dbReference type="SMART" id="SM00448">
    <property type="entry name" value="REC"/>
    <property type="match status" value="1"/>
</dbReference>
<feature type="modified residue" description="4-aspartylphosphate" evidence="4">
    <location>
        <position position="1203"/>
    </location>
</feature>
<feature type="domain" description="Histidine kinase" evidence="6">
    <location>
        <begin position="598"/>
        <end position="876"/>
    </location>
</feature>
<dbReference type="Proteomes" id="UP000813461">
    <property type="component" value="Unassembled WGS sequence"/>
</dbReference>
<feature type="region of interest" description="Disordered" evidence="5">
    <location>
        <begin position="379"/>
        <end position="430"/>
    </location>
</feature>
<keyword evidence="1 4" id="KW-0597">Phosphoprotein</keyword>
<dbReference type="InterPro" id="IPR005467">
    <property type="entry name" value="His_kinase_dom"/>
</dbReference>
<dbReference type="OrthoDB" id="303614at2759"/>
<feature type="compositionally biased region" description="Low complexity" evidence="5">
    <location>
        <begin position="393"/>
        <end position="403"/>
    </location>
</feature>
<dbReference type="EMBL" id="JAGMVJ010000008">
    <property type="protein sequence ID" value="KAH7088360.1"/>
    <property type="molecule type" value="Genomic_DNA"/>
</dbReference>
<evidence type="ECO:0000313" key="9">
    <source>
        <dbReference type="Proteomes" id="UP000813461"/>
    </source>
</evidence>
<evidence type="ECO:0000256" key="5">
    <source>
        <dbReference type="SAM" id="MobiDB-lite"/>
    </source>
</evidence>
<protein>
    <submittedName>
        <fullName evidence="8">Uncharacterized protein</fullName>
    </submittedName>
</protein>